<feature type="compositionally biased region" description="Low complexity" evidence="1">
    <location>
        <begin position="10"/>
        <end position="20"/>
    </location>
</feature>
<evidence type="ECO:0000313" key="2">
    <source>
        <dbReference type="EMBL" id="KAF2263212.1"/>
    </source>
</evidence>
<organism evidence="2 3">
    <name type="scientific">Lojkania enalia</name>
    <dbReference type="NCBI Taxonomy" id="147567"/>
    <lineage>
        <taxon>Eukaryota</taxon>
        <taxon>Fungi</taxon>
        <taxon>Dikarya</taxon>
        <taxon>Ascomycota</taxon>
        <taxon>Pezizomycotina</taxon>
        <taxon>Dothideomycetes</taxon>
        <taxon>Pleosporomycetidae</taxon>
        <taxon>Pleosporales</taxon>
        <taxon>Pleosporales incertae sedis</taxon>
        <taxon>Lojkania</taxon>
    </lineage>
</organism>
<evidence type="ECO:0000256" key="1">
    <source>
        <dbReference type="SAM" id="MobiDB-lite"/>
    </source>
</evidence>
<dbReference type="EMBL" id="ML986629">
    <property type="protein sequence ID" value="KAF2263212.1"/>
    <property type="molecule type" value="Genomic_DNA"/>
</dbReference>
<protein>
    <submittedName>
        <fullName evidence="2">Uncharacterized protein</fullName>
    </submittedName>
</protein>
<dbReference type="AlphaFoldDB" id="A0A9P4K5Y1"/>
<keyword evidence="3" id="KW-1185">Reference proteome</keyword>
<feature type="region of interest" description="Disordered" evidence="1">
    <location>
        <begin position="1"/>
        <end position="20"/>
    </location>
</feature>
<evidence type="ECO:0000313" key="3">
    <source>
        <dbReference type="Proteomes" id="UP000800093"/>
    </source>
</evidence>
<dbReference type="Proteomes" id="UP000800093">
    <property type="component" value="Unassembled WGS sequence"/>
</dbReference>
<reference evidence="3" key="1">
    <citation type="journal article" date="2020" name="Stud. Mycol.">
        <title>101 Dothideomycetes genomes: A test case for predicting lifestyles and emergence of pathogens.</title>
        <authorList>
            <person name="Haridas S."/>
            <person name="Albert R."/>
            <person name="Binder M."/>
            <person name="Bloem J."/>
            <person name="LaButti K."/>
            <person name="Salamov A."/>
            <person name="Andreopoulos B."/>
            <person name="Baker S."/>
            <person name="Barry K."/>
            <person name="Bills G."/>
            <person name="Bluhm B."/>
            <person name="Cannon C."/>
            <person name="Castanera R."/>
            <person name="Culley D."/>
            <person name="Daum C."/>
            <person name="Ezra D."/>
            <person name="Gonzalez J."/>
            <person name="Henrissat B."/>
            <person name="Kuo A."/>
            <person name="Liang C."/>
            <person name="Lipzen A."/>
            <person name="Lutzoni F."/>
            <person name="Magnuson J."/>
            <person name="Mondo S."/>
            <person name="Nolan M."/>
            <person name="Ohm R."/>
            <person name="Pangilinan J."/>
            <person name="Park H.-J."/>
            <person name="Ramirez L."/>
            <person name="Alfaro M."/>
            <person name="Sun H."/>
            <person name="Tritt A."/>
            <person name="Yoshinaga Y."/>
            <person name="Zwiers L.-H."/>
            <person name="Turgeon B."/>
            <person name="Goodwin S."/>
            <person name="Spatafora J."/>
            <person name="Crous P."/>
            <person name="Grigoriev I."/>
        </authorList>
    </citation>
    <scope>NUCLEOTIDE SEQUENCE [LARGE SCALE GENOMIC DNA]</scope>
    <source>
        <strain evidence="3">CBS 304.66</strain>
    </source>
</reference>
<comment type="caution">
    <text evidence="2">The sequence shown here is derived from an EMBL/GenBank/DDBJ whole genome shotgun (WGS) entry which is preliminary data.</text>
</comment>
<proteinExistence type="predicted"/>
<gene>
    <name evidence="2" type="ORF">CC78DRAFT_569230</name>
</gene>
<accession>A0A9P4K5Y1</accession>
<sequence length="199" mass="22164">MSNNDPLPTPALSATAAPTSSPAYVQNPVDFSRIIPLLKQHVKHQPELLRAIQHIYGETLMPLEHAHTKDRDPKHGAARAMKVLKDIRTGKYGQEVQAAMEAFIDDLDSTMALDLGNTQTSRNTTATITFLQVYYSSFNIEWDLANLYFTSPERYYERPAPPPPMTSTWAILPPYPPMPLLSFPPLVPILAPPPPPPIL</sequence>
<name>A0A9P4K5Y1_9PLEO</name>